<keyword evidence="3 5" id="KW-1133">Transmembrane helix</keyword>
<proteinExistence type="predicted"/>
<dbReference type="EMBL" id="JAAXZR010000016">
    <property type="protein sequence ID" value="NLT79393.1"/>
    <property type="molecule type" value="Genomic_DNA"/>
</dbReference>
<dbReference type="Pfam" id="PF12698">
    <property type="entry name" value="ABC2_membrane_3"/>
    <property type="match status" value="1"/>
</dbReference>
<evidence type="ECO:0000256" key="5">
    <source>
        <dbReference type="SAM" id="Phobius"/>
    </source>
</evidence>
<comment type="subcellular location">
    <subcellularLocation>
        <location evidence="1">Membrane</location>
        <topology evidence="1">Multi-pass membrane protein</topology>
    </subcellularLocation>
</comment>
<feature type="transmembrane region" description="Helical" evidence="5">
    <location>
        <begin position="221"/>
        <end position="241"/>
    </location>
</feature>
<accession>A0A971CYM8</accession>
<dbReference type="Proteomes" id="UP000767327">
    <property type="component" value="Unassembled WGS sequence"/>
</dbReference>
<evidence type="ECO:0000259" key="6">
    <source>
        <dbReference type="Pfam" id="PF12698"/>
    </source>
</evidence>
<feature type="transmembrane region" description="Helical" evidence="5">
    <location>
        <begin position="160"/>
        <end position="181"/>
    </location>
</feature>
<organism evidence="7 8">
    <name type="scientific">Bifidobacterium crudilactis</name>
    <dbReference type="NCBI Taxonomy" id="327277"/>
    <lineage>
        <taxon>Bacteria</taxon>
        <taxon>Bacillati</taxon>
        <taxon>Actinomycetota</taxon>
        <taxon>Actinomycetes</taxon>
        <taxon>Bifidobacteriales</taxon>
        <taxon>Bifidobacteriaceae</taxon>
        <taxon>Bifidobacterium</taxon>
    </lineage>
</organism>
<dbReference type="InterPro" id="IPR013525">
    <property type="entry name" value="ABC2_TM"/>
</dbReference>
<dbReference type="InterPro" id="IPR051784">
    <property type="entry name" value="Nod_factor_ABC_transporter"/>
</dbReference>
<keyword evidence="2 5" id="KW-0812">Transmembrane</keyword>
<dbReference type="GO" id="GO:0140359">
    <property type="term" value="F:ABC-type transporter activity"/>
    <property type="evidence" value="ECO:0007669"/>
    <property type="project" value="InterPro"/>
</dbReference>
<evidence type="ECO:0000256" key="3">
    <source>
        <dbReference type="ARBA" id="ARBA00022989"/>
    </source>
</evidence>
<dbReference type="AlphaFoldDB" id="A0A971CYM8"/>
<dbReference type="RefSeq" id="WP_273173193.1">
    <property type="nucleotide sequence ID" value="NZ_JAAXZR010000016.1"/>
</dbReference>
<feature type="transmembrane region" description="Helical" evidence="5">
    <location>
        <begin position="12"/>
        <end position="31"/>
    </location>
</feature>
<protein>
    <submittedName>
        <fullName evidence="7">ABC transporter permease</fullName>
    </submittedName>
</protein>
<dbReference type="PANTHER" id="PTHR43229:SF2">
    <property type="entry name" value="NODULATION PROTEIN J"/>
    <property type="match status" value="1"/>
</dbReference>
<reference evidence="7" key="1">
    <citation type="journal article" date="2020" name="Biotechnol. Biofuels">
        <title>New insights from the biogas microbiome by comprehensive genome-resolved metagenomics of nearly 1600 species originating from multiple anaerobic digesters.</title>
        <authorList>
            <person name="Campanaro S."/>
            <person name="Treu L."/>
            <person name="Rodriguez-R L.M."/>
            <person name="Kovalovszki A."/>
            <person name="Ziels R.M."/>
            <person name="Maus I."/>
            <person name="Zhu X."/>
            <person name="Kougias P.G."/>
            <person name="Basile A."/>
            <person name="Luo G."/>
            <person name="Schluter A."/>
            <person name="Konstantinidis K.T."/>
            <person name="Angelidaki I."/>
        </authorList>
    </citation>
    <scope>NUCLEOTIDE SEQUENCE</scope>
    <source>
        <strain evidence="7">AS01afH2WH_6</strain>
    </source>
</reference>
<dbReference type="PANTHER" id="PTHR43229">
    <property type="entry name" value="NODULATION PROTEIN J"/>
    <property type="match status" value="1"/>
</dbReference>
<feature type="transmembrane region" description="Helical" evidence="5">
    <location>
        <begin position="129"/>
        <end position="153"/>
    </location>
</feature>
<evidence type="ECO:0000256" key="2">
    <source>
        <dbReference type="ARBA" id="ARBA00022692"/>
    </source>
</evidence>
<feature type="transmembrane region" description="Helical" evidence="5">
    <location>
        <begin position="51"/>
        <end position="73"/>
    </location>
</feature>
<name>A0A971CYM8_9BIFI</name>
<keyword evidence="4 5" id="KW-0472">Membrane</keyword>
<feature type="domain" description="ABC-2 type transporter transmembrane" evidence="6">
    <location>
        <begin position="50"/>
        <end position="236"/>
    </location>
</feature>
<evidence type="ECO:0000313" key="7">
    <source>
        <dbReference type="EMBL" id="NLT79393.1"/>
    </source>
</evidence>
<evidence type="ECO:0000256" key="4">
    <source>
        <dbReference type="ARBA" id="ARBA00023136"/>
    </source>
</evidence>
<feature type="transmembrane region" description="Helical" evidence="5">
    <location>
        <begin position="94"/>
        <end position="117"/>
    </location>
</feature>
<sequence>MARLNLLLQAKEPSVPVLMTIIPIVLTPFMIPGNRNTLLAEGYAHATGAEQAVPGFAILFSFFSVQLIVQMFFNEHRWGTWNRLRISSATIVDIILGKAGVAFLMQLAQMAVVLAAGSMICGYHPNGSLPALIVVAITFSASLALFGTCISLWCRSEHTALSIAMLSGILMACIGGSLTSVDTFPYWARGLARISPAYWVVNAIKTIGLDHGDVRDVLPDVMIVCGFGVLCLLLIVLRALLSRHESTGVSQD</sequence>
<comment type="caution">
    <text evidence="7">The sequence shown here is derived from an EMBL/GenBank/DDBJ whole genome shotgun (WGS) entry which is preliminary data.</text>
</comment>
<gene>
    <name evidence="7" type="ORF">GXW98_03790</name>
</gene>
<reference evidence="7" key="2">
    <citation type="submission" date="2020-01" db="EMBL/GenBank/DDBJ databases">
        <authorList>
            <person name="Campanaro S."/>
        </authorList>
    </citation>
    <scope>NUCLEOTIDE SEQUENCE</scope>
    <source>
        <strain evidence="7">AS01afH2WH_6</strain>
    </source>
</reference>
<dbReference type="GO" id="GO:0016020">
    <property type="term" value="C:membrane"/>
    <property type="evidence" value="ECO:0007669"/>
    <property type="project" value="UniProtKB-SubCell"/>
</dbReference>
<evidence type="ECO:0000313" key="8">
    <source>
        <dbReference type="Proteomes" id="UP000767327"/>
    </source>
</evidence>
<evidence type="ECO:0000256" key="1">
    <source>
        <dbReference type="ARBA" id="ARBA00004141"/>
    </source>
</evidence>